<name>A0A177K2V2_SPHYA</name>
<feature type="domain" description="Transposase IS116/IS110/IS902 C-terminal" evidence="2">
    <location>
        <begin position="212"/>
        <end position="291"/>
    </location>
</feature>
<dbReference type="NCBIfam" id="NF033542">
    <property type="entry name" value="transpos_IS110"/>
    <property type="match status" value="1"/>
</dbReference>
<dbReference type="PANTHER" id="PTHR33055">
    <property type="entry name" value="TRANSPOSASE FOR INSERTION SEQUENCE ELEMENT IS1111A"/>
    <property type="match status" value="1"/>
</dbReference>
<evidence type="ECO:0000313" key="5">
    <source>
        <dbReference type="EMBL" id="ATP19237.1"/>
    </source>
</evidence>
<evidence type="ECO:0000313" key="7">
    <source>
        <dbReference type="Proteomes" id="UP000037029"/>
    </source>
</evidence>
<dbReference type="GO" id="GO:0004803">
    <property type="term" value="F:transposase activity"/>
    <property type="evidence" value="ECO:0007669"/>
    <property type="project" value="InterPro"/>
</dbReference>
<dbReference type="EMBL" id="CP020925">
    <property type="protein sequence ID" value="ATP19237.1"/>
    <property type="molecule type" value="Genomic_DNA"/>
</dbReference>
<protein>
    <submittedName>
        <fullName evidence="3 6">Transposase</fullName>
    </submittedName>
</protein>
<dbReference type="Proteomes" id="UP000077262">
    <property type="component" value="Unassembled WGS sequence"/>
</dbReference>
<dbReference type="InterPro" id="IPR047650">
    <property type="entry name" value="Transpos_IS110"/>
</dbReference>
<evidence type="ECO:0000313" key="3">
    <source>
        <dbReference type="EMBL" id="ATP17584.1"/>
    </source>
</evidence>
<evidence type="ECO:0000313" key="8">
    <source>
        <dbReference type="Proteomes" id="UP000077262"/>
    </source>
</evidence>
<evidence type="ECO:0000313" key="4">
    <source>
        <dbReference type="EMBL" id="ATP18781.1"/>
    </source>
</evidence>
<dbReference type="InterPro" id="IPR003346">
    <property type="entry name" value="Transposase_20"/>
</dbReference>
<dbReference type="Pfam" id="PF01548">
    <property type="entry name" value="DEDD_Tnp_IS110"/>
    <property type="match status" value="1"/>
</dbReference>
<dbReference type="EMBL" id="CP020925">
    <property type="protein sequence ID" value="ATP17584.1"/>
    <property type="molecule type" value="Genomic_DNA"/>
</dbReference>
<proteinExistence type="predicted"/>
<gene>
    <name evidence="6" type="ORF">AX777_25895</name>
    <name evidence="3" type="ORF">BV87_03725</name>
    <name evidence="4" type="ORF">BV87_10460</name>
    <name evidence="5" type="ORF">BV87_13115</name>
</gene>
<sequence length="339" mass="37895">MMTIDVLGIDLAKNVFQLHGVDRKGNAIFKRRVMRDQLLSVLAGIEPCTVAIEACTGAFCWARQFEELGHNVKIVSPQYVKPFVRRQKNDGNDAEAICTAVRQPHIPLVPKKSVEQQDIQALHRARQRLVNHRTALVSQMRGLLLDRGIAFAKSITRVRRMIPEILARADSGLSTMARETIAELWDFFCDLERRIEHFDKKIEAVFKSSEPCQRVARIKGVGPKTATAIVAAVGDGSDFRNGRHMAAWLGLVPRQFSSGDKAVLMGISKRGSQHLRSLLVHGARAVVRTAPNKNDPISQWANQLRERRGFNRATVAIANKNARIIWAVLRTGDQYRAAA</sequence>
<dbReference type="EMBL" id="LSTR01000006">
    <property type="protein sequence ID" value="OAH47770.1"/>
    <property type="molecule type" value="Genomic_DNA"/>
</dbReference>
<accession>A0A177K2V2</accession>
<dbReference type="GO" id="GO:0003677">
    <property type="term" value="F:DNA binding"/>
    <property type="evidence" value="ECO:0007669"/>
    <property type="project" value="InterPro"/>
</dbReference>
<reference evidence="3 7" key="2">
    <citation type="submission" date="2017-04" db="EMBL/GenBank/DDBJ databases">
        <title>Characterization, genome and methylation analysis of a phthalic acid esters degrading strain Sphingobium yanoikuyae SHJ.</title>
        <authorList>
            <person name="Feng L."/>
        </authorList>
    </citation>
    <scope>NUCLEOTIDE SEQUENCE [LARGE SCALE GENOMIC DNA]</scope>
    <source>
        <strain evidence="3 7">SHJ</strain>
    </source>
</reference>
<evidence type="ECO:0000259" key="2">
    <source>
        <dbReference type="Pfam" id="PF02371"/>
    </source>
</evidence>
<evidence type="ECO:0000259" key="1">
    <source>
        <dbReference type="Pfam" id="PF01548"/>
    </source>
</evidence>
<dbReference type="InterPro" id="IPR002525">
    <property type="entry name" value="Transp_IS110-like_N"/>
</dbReference>
<dbReference type="Pfam" id="PF02371">
    <property type="entry name" value="Transposase_20"/>
    <property type="match status" value="1"/>
</dbReference>
<organism evidence="6 8">
    <name type="scientific">Sphingobium yanoikuyae</name>
    <name type="common">Sphingomonas yanoikuyae</name>
    <dbReference type="NCBI Taxonomy" id="13690"/>
    <lineage>
        <taxon>Bacteria</taxon>
        <taxon>Pseudomonadati</taxon>
        <taxon>Pseudomonadota</taxon>
        <taxon>Alphaproteobacteria</taxon>
        <taxon>Sphingomonadales</taxon>
        <taxon>Sphingomonadaceae</taxon>
        <taxon>Sphingobium</taxon>
    </lineage>
</organism>
<dbReference type="AlphaFoldDB" id="A0A177K2V2"/>
<feature type="domain" description="Transposase IS110-like N-terminal" evidence="1">
    <location>
        <begin position="7"/>
        <end position="144"/>
    </location>
</feature>
<dbReference type="EMBL" id="CP020925">
    <property type="protein sequence ID" value="ATP18781.1"/>
    <property type="molecule type" value="Genomic_DNA"/>
</dbReference>
<dbReference type="Proteomes" id="UP000037029">
    <property type="component" value="Chromosome"/>
</dbReference>
<dbReference type="PANTHER" id="PTHR33055:SF3">
    <property type="entry name" value="PUTATIVE TRANSPOSASE FOR IS117-RELATED"/>
    <property type="match status" value="1"/>
</dbReference>
<dbReference type="GO" id="GO:0006313">
    <property type="term" value="P:DNA transposition"/>
    <property type="evidence" value="ECO:0007669"/>
    <property type="project" value="InterPro"/>
</dbReference>
<evidence type="ECO:0000313" key="6">
    <source>
        <dbReference type="EMBL" id="OAH47770.1"/>
    </source>
</evidence>
<reference evidence="6 8" key="1">
    <citation type="submission" date="2016-02" db="EMBL/GenBank/DDBJ databases">
        <authorList>
            <person name="Wen L."/>
            <person name="He K."/>
            <person name="Yang H."/>
        </authorList>
    </citation>
    <scope>NUCLEOTIDE SEQUENCE [LARGE SCALE GENOMIC DNA]</scope>
    <source>
        <strain evidence="6 8">CD09_2</strain>
    </source>
</reference>